<evidence type="ECO:0000313" key="2">
    <source>
        <dbReference type="Proteomes" id="UP000228934"/>
    </source>
</evidence>
<organism evidence="1 2">
    <name type="scientific">Aquarana catesbeiana</name>
    <name type="common">American bullfrog</name>
    <name type="synonym">Rana catesbeiana</name>
    <dbReference type="NCBI Taxonomy" id="8400"/>
    <lineage>
        <taxon>Eukaryota</taxon>
        <taxon>Metazoa</taxon>
        <taxon>Chordata</taxon>
        <taxon>Craniata</taxon>
        <taxon>Vertebrata</taxon>
        <taxon>Euteleostomi</taxon>
        <taxon>Amphibia</taxon>
        <taxon>Batrachia</taxon>
        <taxon>Anura</taxon>
        <taxon>Neobatrachia</taxon>
        <taxon>Ranoidea</taxon>
        <taxon>Ranidae</taxon>
        <taxon>Aquarana</taxon>
    </lineage>
</organism>
<dbReference type="EMBL" id="KV965077">
    <property type="protein sequence ID" value="PIO23555.1"/>
    <property type="molecule type" value="Genomic_DNA"/>
</dbReference>
<proteinExistence type="predicted"/>
<dbReference type="OrthoDB" id="9908505at2759"/>
<keyword evidence="2" id="KW-1185">Reference proteome</keyword>
<reference evidence="2" key="1">
    <citation type="journal article" date="2017" name="Nat. Commun.">
        <title>The North American bullfrog draft genome provides insight into hormonal regulation of long noncoding RNA.</title>
        <authorList>
            <person name="Hammond S.A."/>
            <person name="Warren R.L."/>
            <person name="Vandervalk B.P."/>
            <person name="Kucuk E."/>
            <person name="Khan H."/>
            <person name="Gibb E.A."/>
            <person name="Pandoh P."/>
            <person name="Kirk H."/>
            <person name="Zhao Y."/>
            <person name="Jones M."/>
            <person name="Mungall A.J."/>
            <person name="Coope R."/>
            <person name="Pleasance S."/>
            <person name="Moore R.A."/>
            <person name="Holt R.A."/>
            <person name="Round J.M."/>
            <person name="Ohora S."/>
            <person name="Walle B.V."/>
            <person name="Veldhoen N."/>
            <person name="Helbing C.C."/>
            <person name="Birol I."/>
        </authorList>
    </citation>
    <scope>NUCLEOTIDE SEQUENCE [LARGE SCALE GENOMIC DNA]</scope>
</reference>
<dbReference type="Proteomes" id="UP000228934">
    <property type="component" value="Unassembled WGS sequence"/>
</dbReference>
<dbReference type="AlphaFoldDB" id="A0A2G9R6X3"/>
<sequence>MAQIVGIFSRSDETDYAWLMNPLGECCEILTFCITNNNRHELIQCSNQCQCTILYHTKNRGRINVTDVTDSLYDSEIGLLFDRHGKRHVLVVIDDLEDSSQEVKQRILSSQPTLRTKAHDIFLFTKHEKLNMQILREKTQPIIDVIQRGKERSREIVLLLVVTGLSVTVIQETFRSPDERNLLLAGFWSAGAIRAFYKKPSKLFWFTPLIHSTLSWTMTAASFINMYYRPTVSNAGLSFCWLIASLILPRNPFNLVLEMIVQTVLCSPILYDFTTNGQITGDAMIYWKIYKKDTVCSLQQPSLPSL</sequence>
<accession>A0A2G9R6X3</accession>
<gene>
    <name evidence="1" type="ORF">AB205_0003540</name>
</gene>
<protein>
    <submittedName>
        <fullName evidence="1">Uncharacterized protein</fullName>
    </submittedName>
</protein>
<name>A0A2G9R6X3_AQUCT</name>
<evidence type="ECO:0000313" key="1">
    <source>
        <dbReference type="EMBL" id="PIO23555.1"/>
    </source>
</evidence>